<sequence length="253" mass="26669">MHDAVQRAITLMRTHYYEPLTLRDVAGAALVSPFHFSRLFHAAVGVPPGRYLTAVRLFEAKRLLLTTWMNVADIVATIGYSSVGTFTTRFTRAVGLSPTQYRNPAVSGLLAAVALPDFDNPLETGSSVLDAMPMPRFGGSGSVVGTLEVPAGDDESKVTVGLIDDLIPCSVFASSTLVEGPLHHELVVGASATRCVAVALRAGNPRLSGSGLEFAGGIGHVIATGPGEHLRISVRMRERTPDPVAVAVGTGRR</sequence>
<keyword evidence="6" id="KW-1185">Reference proteome</keyword>
<evidence type="ECO:0000256" key="3">
    <source>
        <dbReference type="ARBA" id="ARBA00023163"/>
    </source>
</evidence>
<dbReference type="Proteomes" id="UP000268727">
    <property type="component" value="Unassembled WGS sequence"/>
</dbReference>
<organism evidence="5 6">
    <name type="scientific">Saccharothrix texasensis</name>
    <dbReference type="NCBI Taxonomy" id="103734"/>
    <lineage>
        <taxon>Bacteria</taxon>
        <taxon>Bacillati</taxon>
        <taxon>Actinomycetota</taxon>
        <taxon>Actinomycetes</taxon>
        <taxon>Pseudonocardiales</taxon>
        <taxon>Pseudonocardiaceae</taxon>
        <taxon>Saccharothrix</taxon>
    </lineage>
</organism>
<dbReference type="InterPro" id="IPR050204">
    <property type="entry name" value="AraC_XylS_family_regulators"/>
</dbReference>
<dbReference type="EMBL" id="RJKM01000001">
    <property type="protein sequence ID" value="ROP41680.1"/>
    <property type="molecule type" value="Genomic_DNA"/>
</dbReference>
<dbReference type="AlphaFoldDB" id="A0A3N1HGS2"/>
<dbReference type="GO" id="GO:0003700">
    <property type="term" value="F:DNA-binding transcription factor activity"/>
    <property type="evidence" value="ECO:0007669"/>
    <property type="project" value="InterPro"/>
</dbReference>
<dbReference type="InterPro" id="IPR020449">
    <property type="entry name" value="Tscrpt_reg_AraC-type_HTH"/>
</dbReference>
<evidence type="ECO:0000256" key="1">
    <source>
        <dbReference type="ARBA" id="ARBA00023015"/>
    </source>
</evidence>
<dbReference type="RefSeq" id="WP_246038067.1">
    <property type="nucleotide sequence ID" value="NZ_RJKM01000001.1"/>
</dbReference>
<dbReference type="PANTHER" id="PTHR46796:SF2">
    <property type="entry name" value="TRANSCRIPTIONAL REGULATORY PROTEIN"/>
    <property type="match status" value="1"/>
</dbReference>
<gene>
    <name evidence="5" type="ORF">EDD40_7116</name>
</gene>
<evidence type="ECO:0000313" key="6">
    <source>
        <dbReference type="Proteomes" id="UP000268727"/>
    </source>
</evidence>
<name>A0A3N1HGS2_9PSEU</name>
<accession>A0A3N1HGS2</accession>
<dbReference type="Pfam" id="PF12833">
    <property type="entry name" value="HTH_18"/>
    <property type="match status" value="1"/>
</dbReference>
<dbReference type="PROSITE" id="PS01124">
    <property type="entry name" value="HTH_ARAC_FAMILY_2"/>
    <property type="match status" value="1"/>
</dbReference>
<reference evidence="5 6" key="1">
    <citation type="submission" date="2018-11" db="EMBL/GenBank/DDBJ databases">
        <title>Sequencing the genomes of 1000 actinobacteria strains.</title>
        <authorList>
            <person name="Klenk H.-P."/>
        </authorList>
    </citation>
    <scope>NUCLEOTIDE SEQUENCE [LARGE SCALE GENOMIC DNA]</scope>
    <source>
        <strain evidence="5 6">DSM 44231</strain>
    </source>
</reference>
<protein>
    <submittedName>
        <fullName evidence="5">AraC-like DNA-binding protein</fullName>
    </submittedName>
</protein>
<dbReference type="SMART" id="SM00342">
    <property type="entry name" value="HTH_ARAC"/>
    <property type="match status" value="1"/>
</dbReference>
<dbReference type="InterPro" id="IPR018060">
    <property type="entry name" value="HTH_AraC"/>
</dbReference>
<proteinExistence type="predicted"/>
<feature type="domain" description="HTH araC/xylS-type" evidence="4">
    <location>
        <begin position="6"/>
        <end position="104"/>
    </location>
</feature>
<dbReference type="GO" id="GO:0043565">
    <property type="term" value="F:sequence-specific DNA binding"/>
    <property type="evidence" value="ECO:0007669"/>
    <property type="project" value="InterPro"/>
</dbReference>
<keyword evidence="1" id="KW-0805">Transcription regulation</keyword>
<keyword evidence="2 5" id="KW-0238">DNA-binding</keyword>
<dbReference type="SUPFAM" id="SSF46689">
    <property type="entry name" value="Homeodomain-like"/>
    <property type="match status" value="2"/>
</dbReference>
<dbReference type="PANTHER" id="PTHR46796">
    <property type="entry name" value="HTH-TYPE TRANSCRIPTIONAL ACTIVATOR RHAS-RELATED"/>
    <property type="match status" value="1"/>
</dbReference>
<dbReference type="Gene3D" id="1.10.10.60">
    <property type="entry name" value="Homeodomain-like"/>
    <property type="match status" value="2"/>
</dbReference>
<keyword evidence="3" id="KW-0804">Transcription</keyword>
<evidence type="ECO:0000259" key="4">
    <source>
        <dbReference type="PROSITE" id="PS01124"/>
    </source>
</evidence>
<evidence type="ECO:0000313" key="5">
    <source>
        <dbReference type="EMBL" id="ROP41680.1"/>
    </source>
</evidence>
<comment type="caution">
    <text evidence="5">The sequence shown here is derived from an EMBL/GenBank/DDBJ whole genome shotgun (WGS) entry which is preliminary data.</text>
</comment>
<evidence type="ECO:0000256" key="2">
    <source>
        <dbReference type="ARBA" id="ARBA00023125"/>
    </source>
</evidence>
<dbReference type="InterPro" id="IPR009057">
    <property type="entry name" value="Homeodomain-like_sf"/>
</dbReference>
<dbReference type="PRINTS" id="PR00032">
    <property type="entry name" value="HTHARAC"/>
</dbReference>